<evidence type="ECO:0000313" key="19">
    <source>
        <dbReference type="Proteomes" id="UP001237207"/>
    </source>
</evidence>
<sequence length="397" mass="45081">MRKTKLFLTLLFTLFAASLPITAHAWDGKADGTGTHAIITEQAVKILNNDLDSSEPQIVKHNVQILNQYIHKLKFGSTYPDYDPNGWKLYQDHFWDPDTGYNFTHTATWYTSWTVPDTADSQARKYATLAASDWKKGNYENASFLLGQALHYIGDINVPYHAANVTNVEDPAHAKYEKFATDRSDKYFASTLGGTTKSSVYSKILTTDCFSTWITKNNTNWGKMSKDLYYSKSTSSNSWEDWEYSVSQAIPNSEKHSAELLYRFINEVSGTMPASQPNFNQFQVVIKTADIQHAGTDDYIYFGFQTNDGKQYEFTLDNPGNDFERNQTDTYTITLPTTIDATTITNTWIRKANYLAGSDDWQPENIKLLINGSVKQDVNINSWLKGNVTYTMPVEIN</sequence>
<dbReference type="GO" id="GO:0034480">
    <property type="term" value="F:phosphatidylcholine phospholipase C activity"/>
    <property type="evidence" value="ECO:0007669"/>
    <property type="project" value="UniProtKB-EC"/>
</dbReference>
<dbReference type="InterPro" id="IPR001024">
    <property type="entry name" value="PLAT/LH2_dom"/>
</dbReference>
<comment type="catalytic activity">
    <reaction evidence="14">
        <text>a 1,2-diacyl-sn-glycero-3-phosphocholine + H2O = phosphocholine + a 1,2-diacyl-sn-glycerol + H(+)</text>
        <dbReference type="Rhea" id="RHEA:10604"/>
        <dbReference type="ChEBI" id="CHEBI:15377"/>
        <dbReference type="ChEBI" id="CHEBI:15378"/>
        <dbReference type="ChEBI" id="CHEBI:17815"/>
        <dbReference type="ChEBI" id="CHEBI:57643"/>
        <dbReference type="ChEBI" id="CHEBI:295975"/>
        <dbReference type="EC" id="3.1.4.3"/>
    </reaction>
</comment>
<evidence type="ECO:0000313" key="18">
    <source>
        <dbReference type="EMBL" id="MDQ0216057.1"/>
    </source>
</evidence>
<feature type="domain" description="PLAT" evidence="16">
    <location>
        <begin position="280"/>
        <end position="397"/>
    </location>
</feature>
<evidence type="ECO:0000256" key="14">
    <source>
        <dbReference type="ARBA" id="ARBA00047492"/>
    </source>
</evidence>
<dbReference type="InterPro" id="IPR001531">
    <property type="entry name" value="Zn_PLipaseC"/>
</dbReference>
<dbReference type="InterPro" id="IPR008947">
    <property type="entry name" value="PLipase_C/P1_nuclease_dom_sf"/>
</dbReference>
<evidence type="ECO:0000256" key="4">
    <source>
        <dbReference type="ARBA" id="ARBA00022656"/>
    </source>
</evidence>
<dbReference type="EMBL" id="JAUSUC010000034">
    <property type="protein sequence ID" value="MDQ0216057.1"/>
    <property type="molecule type" value="Genomic_DNA"/>
</dbReference>
<dbReference type="CDD" id="cd00113">
    <property type="entry name" value="PLAT"/>
    <property type="match status" value="1"/>
</dbReference>
<dbReference type="GO" id="GO:0090729">
    <property type="term" value="F:toxin activity"/>
    <property type="evidence" value="ECO:0007669"/>
    <property type="project" value="UniProtKB-KW"/>
</dbReference>
<dbReference type="PANTHER" id="PTHR31718">
    <property type="entry name" value="PLAT DOMAIN-CONTAINING PROTEIN"/>
    <property type="match status" value="1"/>
</dbReference>
<keyword evidence="6 15" id="KW-0732">Signal</keyword>
<keyword evidence="19" id="KW-1185">Reference proteome</keyword>
<dbReference type="SUPFAM" id="SSF48537">
    <property type="entry name" value="Phospholipase C/P1 nuclease"/>
    <property type="match status" value="1"/>
</dbReference>
<dbReference type="GO" id="GO:0031640">
    <property type="term" value="P:killing of cells of another organism"/>
    <property type="evidence" value="ECO:0007669"/>
    <property type="project" value="UniProtKB-KW"/>
</dbReference>
<evidence type="ECO:0000256" key="3">
    <source>
        <dbReference type="ARBA" id="ARBA00018391"/>
    </source>
</evidence>
<dbReference type="EC" id="3.1.4.3" evidence="2"/>
<dbReference type="Pfam" id="PF01477">
    <property type="entry name" value="PLAT"/>
    <property type="match status" value="1"/>
</dbReference>
<evidence type="ECO:0000256" key="9">
    <source>
        <dbReference type="ARBA" id="ARBA00022833"/>
    </source>
</evidence>
<dbReference type="InterPro" id="IPR029002">
    <property type="entry name" value="PLPC/GPLD1"/>
</dbReference>
<keyword evidence="5" id="KW-0479">Metal-binding</keyword>
<dbReference type="InterPro" id="IPR036392">
    <property type="entry name" value="PLAT/LH2_dom_sf"/>
</dbReference>
<dbReference type="RefSeq" id="WP_307258053.1">
    <property type="nucleotide sequence ID" value="NZ_JAUSUC010000034.1"/>
</dbReference>
<feature type="signal peptide" evidence="15">
    <location>
        <begin position="1"/>
        <end position="25"/>
    </location>
</feature>
<evidence type="ECO:0000256" key="12">
    <source>
        <dbReference type="ARBA" id="ARBA00023026"/>
    </source>
</evidence>
<evidence type="ECO:0000256" key="15">
    <source>
        <dbReference type="SAM" id="SignalP"/>
    </source>
</evidence>
<keyword evidence="11" id="KW-0204">Cytolysis</keyword>
<proteinExistence type="predicted"/>
<dbReference type="Proteomes" id="UP001237207">
    <property type="component" value="Unassembled WGS sequence"/>
</dbReference>
<evidence type="ECO:0000256" key="6">
    <source>
        <dbReference type="ARBA" id="ARBA00022729"/>
    </source>
</evidence>
<evidence type="ECO:0000256" key="5">
    <source>
        <dbReference type="ARBA" id="ARBA00022723"/>
    </source>
</evidence>
<reference evidence="18" key="1">
    <citation type="submission" date="2023-07" db="EMBL/GenBank/DDBJ databases">
        <title>Genomic Encyclopedia of Type Strains, Phase IV (KMG-IV): sequencing the most valuable type-strain genomes for metagenomic binning, comparative biology and taxonomic classification.</title>
        <authorList>
            <person name="Goeker M."/>
        </authorList>
    </citation>
    <scope>NUCLEOTIDE SEQUENCE</scope>
    <source>
        <strain evidence="18">DSM 23947</strain>
    </source>
</reference>
<dbReference type="Gene3D" id="2.60.60.20">
    <property type="entry name" value="PLAT/LH2 domain"/>
    <property type="match status" value="1"/>
</dbReference>
<evidence type="ECO:0000256" key="7">
    <source>
        <dbReference type="ARBA" id="ARBA00022735"/>
    </source>
</evidence>
<name>A0AAJ1T2M9_9BACI</name>
<feature type="domain" description="Zn-dependent PLC" evidence="17">
    <location>
        <begin position="23"/>
        <end position="275"/>
    </location>
</feature>
<dbReference type="Gene3D" id="1.10.575.10">
    <property type="entry name" value="P1 Nuclease"/>
    <property type="match status" value="1"/>
</dbReference>
<gene>
    <name evidence="18" type="ORF">J2S13_002479</name>
</gene>
<keyword evidence="8 18" id="KW-0378">Hydrolase</keyword>
<dbReference type="PANTHER" id="PTHR31718:SF60">
    <property type="entry name" value="LIPOXYGENASE HOMOLOGY DOMAIN-CONTAINING PROTEIN 1"/>
    <property type="match status" value="1"/>
</dbReference>
<dbReference type="GO" id="GO:0008270">
    <property type="term" value="F:zinc ion binding"/>
    <property type="evidence" value="ECO:0007669"/>
    <property type="project" value="InterPro"/>
</dbReference>
<organism evidence="18 19">
    <name type="scientific">Oikeobacillus pervagus</name>
    <dbReference type="NCBI Taxonomy" id="1325931"/>
    <lineage>
        <taxon>Bacteria</taxon>
        <taxon>Bacillati</taxon>
        <taxon>Bacillota</taxon>
        <taxon>Bacilli</taxon>
        <taxon>Bacillales</taxon>
        <taxon>Bacillaceae</taxon>
        <taxon>Oikeobacillus</taxon>
    </lineage>
</organism>
<comment type="caution">
    <text evidence="18">The sequence shown here is derived from an EMBL/GenBank/DDBJ whole genome shotgun (WGS) entry which is preliminary data.</text>
</comment>
<dbReference type="PRINTS" id="PR00479">
    <property type="entry name" value="PRPHPHLPASEC"/>
</dbReference>
<keyword evidence="4" id="KW-0800">Toxin</keyword>
<keyword evidence="7" id="KW-0354">Hemolysis</keyword>
<comment type="cofactor">
    <cofactor evidence="1">
        <name>Ca(2+)</name>
        <dbReference type="ChEBI" id="CHEBI:29108"/>
    </cofactor>
</comment>
<keyword evidence="9" id="KW-0862">Zinc</keyword>
<dbReference type="SMART" id="SM00770">
    <property type="entry name" value="Zn_dep_PLPC"/>
    <property type="match status" value="1"/>
</dbReference>
<evidence type="ECO:0000256" key="13">
    <source>
        <dbReference type="ARBA" id="ARBA00031285"/>
    </source>
</evidence>
<protein>
    <recommendedName>
        <fullName evidence="3">Phospholipase C</fullName>
        <ecNumber evidence="2">3.1.4.3</ecNumber>
    </recommendedName>
    <alternativeName>
        <fullName evidence="13">Phosphatidylcholine cholinephosphohydrolase</fullName>
    </alternativeName>
</protein>
<accession>A0AAJ1T2M9</accession>
<evidence type="ECO:0000256" key="11">
    <source>
        <dbReference type="ARBA" id="ARBA00022852"/>
    </source>
</evidence>
<evidence type="ECO:0000256" key="8">
    <source>
        <dbReference type="ARBA" id="ARBA00022801"/>
    </source>
</evidence>
<dbReference type="PROSITE" id="PS51346">
    <property type="entry name" value="PROKAR_ZN_DEPEND_PLPC_2"/>
    <property type="match status" value="1"/>
</dbReference>
<keyword evidence="12" id="KW-0843">Virulence</keyword>
<dbReference type="PROSITE" id="PS00384">
    <property type="entry name" value="PROKAR_ZN_DEPEND_PLPC_1"/>
    <property type="match status" value="1"/>
</dbReference>
<keyword evidence="10" id="KW-0106">Calcium</keyword>
<dbReference type="PROSITE" id="PS50095">
    <property type="entry name" value="PLAT"/>
    <property type="match status" value="1"/>
</dbReference>
<dbReference type="CDD" id="cd11009">
    <property type="entry name" value="Zn_dep_PLPC"/>
    <property type="match status" value="1"/>
</dbReference>
<dbReference type="SUPFAM" id="SSF49723">
    <property type="entry name" value="Lipase/lipooxygenase domain (PLAT/LH2 domain)"/>
    <property type="match status" value="1"/>
</dbReference>
<evidence type="ECO:0000259" key="17">
    <source>
        <dbReference type="PROSITE" id="PS51346"/>
    </source>
</evidence>
<feature type="chain" id="PRO_5042594671" description="Phospholipase C" evidence="15">
    <location>
        <begin position="26"/>
        <end position="397"/>
    </location>
</feature>
<evidence type="ECO:0000256" key="2">
    <source>
        <dbReference type="ARBA" id="ARBA00012018"/>
    </source>
</evidence>
<dbReference type="Pfam" id="PF00882">
    <property type="entry name" value="Zn_dep_PLPC"/>
    <property type="match status" value="1"/>
</dbReference>
<evidence type="ECO:0000259" key="16">
    <source>
        <dbReference type="PROSITE" id="PS50095"/>
    </source>
</evidence>
<evidence type="ECO:0000256" key="1">
    <source>
        <dbReference type="ARBA" id="ARBA00001913"/>
    </source>
</evidence>
<dbReference type="AlphaFoldDB" id="A0AAJ1T2M9"/>
<evidence type="ECO:0000256" key="10">
    <source>
        <dbReference type="ARBA" id="ARBA00022837"/>
    </source>
</evidence>